<keyword evidence="3" id="KW-1185">Reference proteome</keyword>
<accession>A0A4D7QNI9</accession>
<reference evidence="2 3" key="1">
    <citation type="submission" date="2019-04" db="EMBL/GenBank/DDBJ databases">
        <title>Phreatobacter aquaticus sp. nov.</title>
        <authorList>
            <person name="Choi A."/>
            <person name="Baek K."/>
        </authorList>
    </citation>
    <scope>NUCLEOTIDE SEQUENCE [LARGE SCALE GENOMIC DNA]</scope>
    <source>
        <strain evidence="2 3">NMCR1094</strain>
    </source>
</reference>
<gene>
    <name evidence="2" type="ORF">E8L99_14320</name>
</gene>
<dbReference type="Pfam" id="PF22302">
    <property type="entry name" value="DUF6968"/>
    <property type="match status" value="1"/>
</dbReference>
<organism evidence="2 3">
    <name type="scientific">Phreatobacter aquaticus</name>
    <dbReference type="NCBI Taxonomy" id="2570229"/>
    <lineage>
        <taxon>Bacteria</taxon>
        <taxon>Pseudomonadati</taxon>
        <taxon>Pseudomonadota</taxon>
        <taxon>Alphaproteobacteria</taxon>
        <taxon>Hyphomicrobiales</taxon>
        <taxon>Phreatobacteraceae</taxon>
        <taxon>Phreatobacter</taxon>
    </lineage>
</organism>
<evidence type="ECO:0000259" key="1">
    <source>
        <dbReference type="Pfam" id="PF22302"/>
    </source>
</evidence>
<feature type="domain" description="DUF6968" evidence="1">
    <location>
        <begin position="4"/>
        <end position="94"/>
    </location>
</feature>
<dbReference type="AlphaFoldDB" id="A0A4D7QNI9"/>
<dbReference type="KEGG" id="paqt:E8L99_14320"/>
<proteinExistence type="predicted"/>
<dbReference type="InterPro" id="IPR054241">
    <property type="entry name" value="DUF6968"/>
</dbReference>
<protein>
    <recommendedName>
        <fullName evidence="1">DUF6968 domain-containing protein</fullName>
    </recommendedName>
</protein>
<dbReference type="OrthoDB" id="7276171at2"/>
<evidence type="ECO:0000313" key="3">
    <source>
        <dbReference type="Proteomes" id="UP000298588"/>
    </source>
</evidence>
<dbReference type="RefSeq" id="WP_137100175.1">
    <property type="nucleotide sequence ID" value="NZ_CP039865.1"/>
</dbReference>
<name>A0A4D7QNI9_9HYPH</name>
<dbReference type="Proteomes" id="UP000298588">
    <property type="component" value="Chromosome"/>
</dbReference>
<evidence type="ECO:0000313" key="2">
    <source>
        <dbReference type="EMBL" id="QCK86844.1"/>
    </source>
</evidence>
<dbReference type="EMBL" id="CP039865">
    <property type="protein sequence ID" value="QCK86844.1"/>
    <property type="molecule type" value="Genomic_DNA"/>
</dbReference>
<sequence length="109" mass="11819">MEIATRTLTRTTPGGDQLVLIRIFAPVEAGQAWECAYAIAWPHGLAKGSASGIDGIQALQLALQKIGIEIYTSEYHRSGQLAWKTPGDGYGFPLSPSMRDLYQGADRLL</sequence>